<proteinExistence type="predicted"/>
<gene>
    <name evidence="2" type="ORF">Cadr_000011028</name>
</gene>
<feature type="compositionally biased region" description="Basic and acidic residues" evidence="1">
    <location>
        <begin position="671"/>
        <end position="681"/>
    </location>
</feature>
<protein>
    <submittedName>
        <fullName evidence="2">Uncharacterized protein</fullName>
    </submittedName>
</protein>
<feature type="region of interest" description="Disordered" evidence="1">
    <location>
        <begin position="241"/>
        <end position="320"/>
    </location>
</feature>
<feature type="compositionally biased region" description="Low complexity" evidence="1">
    <location>
        <begin position="459"/>
        <end position="474"/>
    </location>
</feature>
<dbReference type="AlphaFoldDB" id="A0A5N4DV27"/>
<feature type="region of interest" description="Disordered" evidence="1">
    <location>
        <begin position="667"/>
        <end position="699"/>
    </location>
</feature>
<accession>A0A5N4DV27</accession>
<sequence length="896" mass="95038">MKLPKTQQHSYRNHRANREGSCAAGLDLDPTARPPGDGTQGTHEAVLPPGKVTNVQPRSPPGLIIVIQTVGMGYKRKAVAPGVTELEQATVLWANTLCRKTSRISWSFPSSLGASPSWNQRPLHVASPCHPMSSGSLCKGATWASTQSSGDPKALEGSFGINVDFPGTPLLRVAKGLAWGLGTRLCPGPHRPLRVYDASQCFSGQCHPLHASLDGKCGVGNLCGCSGQGRATCHGHSRVWKEQRGDHGGPGADVNDPAPDAHVSAVTESISQPPRAELLGSDCPQAGPSVVLRQQRRGDQEGHTHPSLHGRRAPGSPRPCQRWFLVSPAKHVYKPGKFKASPRGGELGSCLWAPLLRRAAPRPPLLLLRGCPACPPTPARCTRIKLWGNQPLQMPYFSPPGAADPLLTGLEQVSSKAPSRTQDTPPSLKRQSLKNSLCATHGHDMSHGPNSTACFKTRSGTAASGSAPGAPPGSVQSVGAAGPCALASRPLMIEGSLMKLRAPFPGSHLQSPKLEADKGVHPEQRGGPPEDGLHALPAQPPLPPSRFPGSREESKWAASSYSRGSSHCPREPARALLWHRPCGLPEHSQAAASGQTSVRPSLAVATSWVDGPGHHGAAGGNGNWDWPRSTGLALLTQITGTTHGGLEASWLMEPTGDSRASHRLALSPDSKQTRQRTEHTSVMDPPNHRCRVSGSQQGLTGPAFRPASLEEPILTWGIHTSLSRPRLQGWTAHADLHDMRGHSHLSALTCPLPSDTGDELESAEGESVHRAQRDVHLKGRHPSATARHRRLSGSKGRLTGLLPWGMGPCSDGHSGCPGEGIPGEGVLGERVPGGRGPWEGVGTPLKKTSRTPQAGPLLSCQHHPVPWPSSFISLFASETAYWWARSGLMQQHFGHL</sequence>
<evidence type="ECO:0000313" key="2">
    <source>
        <dbReference type="EMBL" id="KAB1274814.1"/>
    </source>
</evidence>
<evidence type="ECO:0000256" key="1">
    <source>
        <dbReference type="SAM" id="MobiDB-lite"/>
    </source>
</evidence>
<feature type="region of interest" description="Disordered" evidence="1">
    <location>
        <begin position="1"/>
        <end position="59"/>
    </location>
</feature>
<feature type="compositionally biased region" description="Polar residues" evidence="1">
    <location>
        <begin position="1"/>
        <end position="10"/>
    </location>
</feature>
<feature type="region of interest" description="Disordered" evidence="1">
    <location>
        <begin position="504"/>
        <end position="569"/>
    </location>
</feature>
<organism evidence="2 3">
    <name type="scientific">Camelus dromedarius</name>
    <name type="common">Dromedary</name>
    <name type="synonym">Arabian camel</name>
    <dbReference type="NCBI Taxonomy" id="9838"/>
    <lineage>
        <taxon>Eukaryota</taxon>
        <taxon>Metazoa</taxon>
        <taxon>Chordata</taxon>
        <taxon>Craniata</taxon>
        <taxon>Vertebrata</taxon>
        <taxon>Euteleostomi</taxon>
        <taxon>Mammalia</taxon>
        <taxon>Eutheria</taxon>
        <taxon>Laurasiatheria</taxon>
        <taxon>Artiodactyla</taxon>
        <taxon>Tylopoda</taxon>
        <taxon>Camelidae</taxon>
        <taxon>Camelus</taxon>
    </lineage>
</organism>
<reference evidence="2 3" key="1">
    <citation type="journal article" date="2019" name="Mol. Ecol. Resour.">
        <title>Improving Illumina assemblies with Hi-C and long reads: an example with the North African dromedary.</title>
        <authorList>
            <person name="Elbers J.P."/>
            <person name="Rogers M.F."/>
            <person name="Perelman P.L."/>
            <person name="Proskuryakova A.A."/>
            <person name="Serdyukova N.A."/>
            <person name="Johnson W.E."/>
            <person name="Horin P."/>
            <person name="Corander J."/>
            <person name="Murphy D."/>
            <person name="Burger P.A."/>
        </authorList>
    </citation>
    <scope>NUCLEOTIDE SEQUENCE [LARGE SCALE GENOMIC DNA]</scope>
    <source>
        <strain evidence="2">Drom800</strain>
        <tissue evidence="2">Blood</tissue>
    </source>
</reference>
<keyword evidence="3" id="KW-1185">Reference proteome</keyword>
<dbReference type="Proteomes" id="UP000299084">
    <property type="component" value="Unassembled WGS sequence"/>
</dbReference>
<name>A0A5N4DV27_CAMDR</name>
<feature type="compositionally biased region" description="Basic and acidic residues" evidence="1">
    <location>
        <begin position="514"/>
        <end position="524"/>
    </location>
</feature>
<comment type="caution">
    <text evidence="2">The sequence shown here is derived from an EMBL/GenBank/DDBJ whole genome shotgun (WGS) entry which is preliminary data.</text>
</comment>
<evidence type="ECO:0000313" key="3">
    <source>
        <dbReference type="Proteomes" id="UP000299084"/>
    </source>
</evidence>
<dbReference type="EMBL" id="JWIN03000009">
    <property type="protein sequence ID" value="KAB1274814.1"/>
    <property type="molecule type" value="Genomic_DNA"/>
</dbReference>
<feature type="region of interest" description="Disordered" evidence="1">
    <location>
        <begin position="412"/>
        <end position="479"/>
    </location>
</feature>
<feature type="compositionally biased region" description="Polar residues" evidence="1">
    <location>
        <begin position="412"/>
        <end position="438"/>
    </location>
</feature>